<dbReference type="PANTHER" id="PTHR30290:SF83">
    <property type="entry name" value="ABC TRANSPORTER SUBSTRATE-BINDING PROTEIN"/>
    <property type="match status" value="1"/>
</dbReference>
<evidence type="ECO:0000313" key="4">
    <source>
        <dbReference type="EMBL" id="ARO15662.1"/>
    </source>
</evidence>
<keyword evidence="5" id="KW-1185">Reference proteome</keyword>
<comment type="similarity">
    <text evidence="2">Belongs to the bacterial solute-binding protein 5 family.</text>
</comment>
<dbReference type="Proteomes" id="UP000242447">
    <property type="component" value="Chromosome"/>
</dbReference>
<dbReference type="Gene3D" id="3.10.105.10">
    <property type="entry name" value="Dipeptide-binding Protein, Domain 3"/>
    <property type="match status" value="1"/>
</dbReference>
<dbReference type="InterPro" id="IPR039424">
    <property type="entry name" value="SBP_5"/>
</dbReference>
<comment type="subcellular location">
    <subcellularLocation>
        <location evidence="1">Periplasm</location>
    </subcellularLocation>
</comment>
<dbReference type="KEGG" id="kro:BVG79_02322"/>
<evidence type="ECO:0000313" key="5">
    <source>
        <dbReference type="Proteomes" id="UP000242447"/>
    </source>
</evidence>
<dbReference type="InterPro" id="IPR000914">
    <property type="entry name" value="SBP_5_dom"/>
</dbReference>
<name>A0A1W6P2B1_9RHOB</name>
<dbReference type="PANTHER" id="PTHR30290">
    <property type="entry name" value="PERIPLASMIC BINDING COMPONENT OF ABC TRANSPORTER"/>
    <property type="match status" value="1"/>
</dbReference>
<proteinExistence type="inferred from homology"/>
<dbReference type="AlphaFoldDB" id="A0A1W6P2B1"/>
<gene>
    <name evidence="4" type="primary">ddpA</name>
    <name evidence="4" type="ORF">BVG79_02322</name>
</gene>
<sequence length="384" mass="39964">MQVAAQGAVYDCLTEVAASGELRGELAESWESDRSGTRWRFQLRRDVAFHDGQPLTAADVVASLAIHGKGSLAAFVVGQIADLQAASAHVVDITLHAPNLDFPFLLAAPQLTIAPAGDFVVAIGTGLYRVEHFTPGRSALLARVQGHYKDGQAGWFDAVELTAHADVAALRAGQLDALGDVPERVATDLAADHRLDLAVTRGGQKMVVPLPPALAQDAALRGLAARAIDRTGLAGALGLVSGDHPLGPAQVPLPATLAYDPDAATFLARHGFDLSALPQQRFAGGLTEDWAFSAAAQAGAPLQGLGQDAQFNALLAALRAEGGSAARADMTAQLQALAETRGAALWPVALPSIDAHTRRLSHPDALGTLAPLDSARIAERWSFA</sequence>
<feature type="domain" description="Solute-binding protein family 5" evidence="3">
    <location>
        <begin position="22"/>
        <end position="268"/>
    </location>
</feature>
<dbReference type="Gene3D" id="3.40.190.10">
    <property type="entry name" value="Periplasmic binding protein-like II"/>
    <property type="match status" value="1"/>
</dbReference>
<dbReference type="GO" id="GO:0015833">
    <property type="term" value="P:peptide transport"/>
    <property type="evidence" value="ECO:0007669"/>
    <property type="project" value="TreeGrafter"/>
</dbReference>
<dbReference type="EMBL" id="CP019937">
    <property type="protein sequence ID" value="ARO15662.1"/>
    <property type="molecule type" value="Genomic_DNA"/>
</dbReference>
<dbReference type="GO" id="GO:1904680">
    <property type="term" value="F:peptide transmembrane transporter activity"/>
    <property type="evidence" value="ECO:0007669"/>
    <property type="project" value="TreeGrafter"/>
</dbReference>
<evidence type="ECO:0000256" key="1">
    <source>
        <dbReference type="ARBA" id="ARBA00004418"/>
    </source>
</evidence>
<evidence type="ECO:0000256" key="2">
    <source>
        <dbReference type="ARBA" id="ARBA00005695"/>
    </source>
</evidence>
<protein>
    <submittedName>
        <fullName evidence="4">Peptide/nickel transport system substrate-binding protein</fullName>
    </submittedName>
</protein>
<dbReference type="SUPFAM" id="SSF53850">
    <property type="entry name" value="Periplasmic binding protein-like II"/>
    <property type="match status" value="1"/>
</dbReference>
<organism evidence="4 5">
    <name type="scientific">Ketogulonicigenium robustum</name>
    <dbReference type="NCBI Taxonomy" id="92947"/>
    <lineage>
        <taxon>Bacteria</taxon>
        <taxon>Pseudomonadati</taxon>
        <taxon>Pseudomonadota</taxon>
        <taxon>Alphaproteobacteria</taxon>
        <taxon>Rhodobacterales</taxon>
        <taxon>Roseobacteraceae</taxon>
        <taxon>Ketogulonicigenium</taxon>
    </lineage>
</organism>
<evidence type="ECO:0000259" key="3">
    <source>
        <dbReference type="Pfam" id="PF00496"/>
    </source>
</evidence>
<accession>A0A1W6P2B1</accession>
<reference evidence="4 5" key="1">
    <citation type="submission" date="2017-02" db="EMBL/GenBank/DDBJ databases">
        <title>Ketogulonicigenium robustum SPU B003 Genome sequencing and assembly.</title>
        <authorList>
            <person name="Li Y."/>
            <person name="Liu L."/>
            <person name="Wang C."/>
            <person name="Zhang M."/>
            <person name="Zhang T."/>
            <person name="Zhang Y."/>
        </authorList>
    </citation>
    <scope>NUCLEOTIDE SEQUENCE [LARGE SCALE GENOMIC DNA]</scope>
    <source>
        <strain evidence="4 5">SPU_B003</strain>
    </source>
</reference>
<dbReference type="Pfam" id="PF00496">
    <property type="entry name" value="SBP_bac_5"/>
    <property type="match status" value="1"/>
</dbReference>
<dbReference type="STRING" id="92947.BVG79_02322"/>